<sequence length="83" mass="9654">MSNGTNKEEHEYPNIVERFGEVFQKLGIKKHEGYVDHCAKGDLENLEDVEKKLYEMGLHPSLRNQVINFWAAEIKQPVPENSR</sequence>
<protein>
    <submittedName>
        <fullName evidence="1">Uncharacterized protein</fullName>
    </submittedName>
</protein>
<name>X1TLG8_9ZZZZ</name>
<accession>X1TLG8</accession>
<dbReference type="AlphaFoldDB" id="X1TLG8"/>
<reference evidence="1" key="1">
    <citation type="journal article" date="2014" name="Front. Microbiol.">
        <title>High frequency of phylogenetically diverse reductive dehalogenase-homologous genes in deep subseafloor sedimentary metagenomes.</title>
        <authorList>
            <person name="Kawai M."/>
            <person name="Futagami T."/>
            <person name="Toyoda A."/>
            <person name="Takaki Y."/>
            <person name="Nishi S."/>
            <person name="Hori S."/>
            <person name="Arai W."/>
            <person name="Tsubouchi T."/>
            <person name="Morono Y."/>
            <person name="Uchiyama I."/>
            <person name="Ito T."/>
            <person name="Fujiyama A."/>
            <person name="Inagaki F."/>
            <person name="Takami H."/>
        </authorList>
    </citation>
    <scope>NUCLEOTIDE SEQUENCE</scope>
    <source>
        <strain evidence="1">Expedition CK06-06</strain>
    </source>
</reference>
<comment type="caution">
    <text evidence="1">The sequence shown here is derived from an EMBL/GenBank/DDBJ whole genome shotgun (WGS) entry which is preliminary data.</text>
</comment>
<dbReference type="EMBL" id="BARW01021374">
    <property type="protein sequence ID" value="GAI88415.1"/>
    <property type="molecule type" value="Genomic_DNA"/>
</dbReference>
<proteinExistence type="predicted"/>
<evidence type="ECO:0000313" key="1">
    <source>
        <dbReference type="EMBL" id="GAI88415.1"/>
    </source>
</evidence>
<gene>
    <name evidence="1" type="ORF">S12H4_35908</name>
</gene>
<feature type="non-terminal residue" evidence="1">
    <location>
        <position position="83"/>
    </location>
</feature>
<organism evidence="1">
    <name type="scientific">marine sediment metagenome</name>
    <dbReference type="NCBI Taxonomy" id="412755"/>
    <lineage>
        <taxon>unclassified sequences</taxon>
        <taxon>metagenomes</taxon>
        <taxon>ecological metagenomes</taxon>
    </lineage>
</organism>